<organism evidence="1 2">
    <name type="scientific">Jeotgalibacillus soli</name>
    <dbReference type="NCBI Taxonomy" id="889306"/>
    <lineage>
        <taxon>Bacteria</taxon>
        <taxon>Bacillati</taxon>
        <taxon>Bacillota</taxon>
        <taxon>Bacilli</taxon>
        <taxon>Bacillales</taxon>
        <taxon>Caryophanaceae</taxon>
        <taxon>Jeotgalibacillus</taxon>
    </lineage>
</organism>
<gene>
    <name evidence="1" type="ORF">KP78_02940</name>
</gene>
<dbReference type="EMBL" id="JXRP01000006">
    <property type="protein sequence ID" value="KIL51924.1"/>
    <property type="molecule type" value="Genomic_DNA"/>
</dbReference>
<dbReference type="Gene3D" id="3.90.79.10">
    <property type="entry name" value="Nucleoside Triphosphate Pyrophosphohydrolase"/>
    <property type="match status" value="1"/>
</dbReference>
<evidence type="ECO:0000313" key="1">
    <source>
        <dbReference type="EMBL" id="KIL51924.1"/>
    </source>
</evidence>
<protein>
    <submittedName>
        <fullName evidence="1">Uncharacterized protein</fullName>
    </submittedName>
</protein>
<name>A0A0C2SD80_9BACL</name>
<reference evidence="1 2" key="1">
    <citation type="submission" date="2015-01" db="EMBL/GenBank/DDBJ databases">
        <title>Genome sequencing of Jeotgalibacillus soli.</title>
        <authorList>
            <person name="Goh K.M."/>
            <person name="Chan K.-G."/>
            <person name="Yaakop A.S."/>
            <person name="Ee R."/>
            <person name="Gan H.M."/>
            <person name="Chan C.S."/>
        </authorList>
    </citation>
    <scope>NUCLEOTIDE SEQUENCE [LARGE SCALE GENOMIC DNA]</scope>
    <source>
        <strain evidence="1 2">P9</strain>
    </source>
</reference>
<evidence type="ECO:0000313" key="2">
    <source>
        <dbReference type="Proteomes" id="UP000031938"/>
    </source>
</evidence>
<accession>A0A0C2SD80</accession>
<dbReference type="Proteomes" id="UP000031938">
    <property type="component" value="Unassembled WGS sequence"/>
</dbReference>
<proteinExistence type="predicted"/>
<dbReference type="PATRIC" id="fig|889306.3.peg.298"/>
<sequence length="59" mass="6798">MVKKIKEESGDDTAVKKLLAVMDYNKHPHPPQPYYYYKLYIECELIGGHTVNGIETNDV</sequence>
<dbReference type="STRING" id="889306.KP78_02940"/>
<comment type="caution">
    <text evidence="1">The sequence shown here is derived from an EMBL/GenBank/DDBJ whole genome shotgun (WGS) entry which is preliminary data.</text>
</comment>
<dbReference type="AlphaFoldDB" id="A0A0C2SD80"/>
<keyword evidence="2" id="KW-1185">Reference proteome</keyword>